<proteinExistence type="inferred from homology"/>
<dbReference type="EMBL" id="BMJH01000002">
    <property type="protein sequence ID" value="GGC68048.1"/>
    <property type="molecule type" value="Genomic_DNA"/>
</dbReference>
<keyword evidence="1" id="KW-0808">Transferase</keyword>
<reference evidence="5" key="2">
    <citation type="submission" date="2020-09" db="EMBL/GenBank/DDBJ databases">
        <authorList>
            <person name="Sun Q."/>
            <person name="Zhou Y."/>
        </authorList>
    </citation>
    <scope>NUCLEOTIDE SEQUENCE</scope>
    <source>
        <strain evidence="5">CGMCC 1.15478</strain>
    </source>
</reference>
<evidence type="ECO:0000256" key="1">
    <source>
        <dbReference type="ARBA" id="ARBA00022679"/>
    </source>
</evidence>
<dbReference type="AlphaFoldDB" id="A0A916UDA5"/>
<name>A0A916UDA5_9ACTN</name>
<reference evidence="5" key="1">
    <citation type="journal article" date="2014" name="Int. J. Syst. Evol. Microbiol.">
        <title>Complete genome sequence of Corynebacterium casei LMG S-19264T (=DSM 44701T), isolated from a smear-ripened cheese.</title>
        <authorList>
            <consortium name="US DOE Joint Genome Institute (JGI-PGF)"/>
            <person name="Walter F."/>
            <person name="Albersmeier A."/>
            <person name="Kalinowski J."/>
            <person name="Ruckert C."/>
        </authorList>
    </citation>
    <scope>NUCLEOTIDE SEQUENCE</scope>
    <source>
        <strain evidence="5">CGMCC 1.15478</strain>
    </source>
</reference>
<dbReference type="PROSITE" id="PS51186">
    <property type="entry name" value="GNAT"/>
    <property type="match status" value="1"/>
</dbReference>
<dbReference type="InterPro" id="IPR051531">
    <property type="entry name" value="N-acetyltransferase"/>
</dbReference>
<sequence>MGPLTTGAGIVVLRPIKLRDAPSWSRLRRDDEDYLRPWEPSGEGGWLSRHGPTSWFSVYGNLRSAAHKGLMMPFAIELNGQFCGQITVGNIVRGQLSSGWIGYWVAREVSGRGVATAALALGVDHAFSAGKLHRLEATVRPANLASQSVLRNVGFREEGLLRRYLHVDGDWRDHKLVALLADEFPDSAVARLVRSGRATW</sequence>
<protein>
    <submittedName>
        <fullName evidence="5">N-acetyltransferase GCN5</fullName>
    </submittedName>
</protein>
<dbReference type="Gene3D" id="3.40.630.30">
    <property type="match status" value="1"/>
</dbReference>
<dbReference type="InterPro" id="IPR016181">
    <property type="entry name" value="Acyl_CoA_acyltransferase"/>
</dbReference>
<gene>
    <name evidence="5" type="ORF">GCM10011410_20950</name>
</gene>
<keyword evidence="2" id="KW-0012">Acyltransferase</keyword>
<evidence type="ECO:0000313" key="5">
    <source>
        <dbReference type="EMBL" id="GGC68048.1"/>
    </source>
</evidence>
<keyword evidence="6" id="KW-1185">Reference proteome</keyword>
<accession>A0A916UDA5</accession>
<dbReference type="Pfam" id="PF13302">
    <property type="entry name" value="Acetyltransf_3"/>
    <property type="match status" value="1"/>
</dbReference>
<comment type="similarity">
    <text evidence="3">Belongs to the acetyltransferase family. RimJ subfamily.</text>
</comment>
<evidence type="ECO:0000256" key="2">
    <source>
        <dbReference type="ARBA" id="ARBA00023315"/>
    </source>
</evidence>
<dbReference type="PANTHER" id="PTHR43792">
    <property type="entry name" value="GNAT FAMILY, PUTATIVE (AFU_ORTHOLOGUE AFUA_3G00765)-RELATED-RELATED"/>
    <property type="match status" value="1"/>
</dbReference>
<dbReference type="Proteomes" id="UP000641514">
    <property type="component" value="Unassembled WGS sequence"/>
</dbReference>
<evidence type="ECO:0000259" key="4">
    <source>
        <dbReference type="PROSITE" id="PS51186"/>
    </source>
</evidence>
<comment type="caution">
    <text evidence="5">The sequence shown here is derived from an EMBL/GenBank/DDBJ whole genome shotgun (WGS) entry which is preliminary data.</text>
</comment>
<feature type="domain" description="N-acetyltransferase" evidence="4">
    <location>
        <begin position="11"/>
        <end position="178"/>
    </location>
</feature>
<dbReference type="InterPro" id="IPR000182">
    <property type="entry name" value="GNAT_dom"/>
</dbReference>
<evidence type="ECO:0000256" key="3">
    <source>
        <dbReference type="ARBA" id="ARBA00038502"/>
    </source>
</evidence>
<dbReference type="PANTHER" id="PTHR43792:SF8">
    <property type="entry name" value="[RIBOSOMAL PROTEIN US5]-ALANINE N-ACETYLTRANSFERASE"/>
    <property type="match status" value="1"/>
</dbReference>
<organism evidence="5 6">
    <name type="scientific">Hoyosella rhizosphaerae</name>
    <dbReference type="NCBI Taxonomy" id="1755582"/>
    <lineage>
        <taxon>Bacteria</taxon>
        <taxon>Bacillati</taxon>
        <taxon>Actinomycetota</taxon>
        <taxon>Actinomycetes</taxon>
        <taxon>Mycobacteriales</taxon>
        <taxon>Hoyosellaceae</taxon>
        <taxon>Hoyosella</taxon>
    </lineage>
</organism>
<dbReference type="SUPFAM" id="SSF55729">
    <property type="entry name" value="Acyl-CoA N-acyltransferases (Nat)"/>
    <property type="match status" value="1"/>
</dbReference>
<dbReference type="GO" id="GO:0005737">
    <property type="term" value="C:cytoplasm"/>
    <property type="evidence" value="ECO:0007669"/>
    <property type="project" value="TreeGrafter"/>
</dbReference>
<dbReference type="GO" id="GO:0008999">
    <property type="term" value="F:protein-N-terminal-alanine acetyltransferase activity"/>
    <property type="evidence" value="ECO:0007669"/>
    <property type="project" value="TreeGrafter"/>
</dbReference>
<evidence type="ECO:0000313" key="6">
    <source>
        <dbReference type="Proteomes" id="UP000641514"/>
    </source>
</evidence>